<evidence type="ECO:0000313" key="2">
    <source>
        <dbReference type="Proteomes" id="UP000018144"/>
    </source>
</evidence>
<accession>U4LTY2</accession>
<evidence type="ECO:0000313" key="1">
    <source>
        <dbReference type="EMBL" id="CCX31191.1"/>
    </source>
</evidence>
<dbReference type="Proteomes" id="UP000018144">
    <property type="component" value="Unassembled WGS sequence"/>
</dbReference>
<protein>
    <submittedName>
        <fullName evidence="1">Uncharacterized protein</fullName>
    </submittedName>
</protein>
<dbReference type="AlphaFoldDB" id="U4LTY2"/>
<dbReference type="EMBL" id="HF935557">
    <property type="protein sequence ID" value="CCX31191.1"/>
    <property type="molecule type" value="Genomic_DNA"/>
</dbReference>
<organism evidence="1 2">
    <name type="scientific">Pyronema omphalodes (strain CBS 100304)</name>
    <name type="common">Pyronema confluens</name>
    <dbReference type="NCBI Taxonomy" id="1076935"/>
    <lineage>
        <taxon>Eukaryota</taxon>
        <taxon>Fungi</taxon>
        <taxon>Dikarya</taxon>
        <taxon>Ascomycota</taxon>
        <taxon>Pezizomycotina</taxon>
        <taxon>Pezizomycetes</taxon>
        <taxon>Pezizales</taxon>
        <taxon>Pyronemataceae</taxon>
        <taxon>Pyronema</taxon>
    </lineage>
</organism>
<reference evidence="1 2" key="1">
    <citation type="journal article" date="2013" name="PLoS Genet.">
        <title>The genome and development-dependent transcriptomes of Pyronema confluens: a window into fungal evolution.</title>
        <authorList>
            <person name="Traeger S."/>
            <person name="Altegoer F."/>
            <person name="Freitag M."/>
            <person name="Gabaldon T."/>
            <person name="Kempken F."/>
            <person name="Kumar A."/>
            <person name="Marcet-Houben M."/>
            <person name="Poggeler S."/>
            <person name="Stajich J.E."/>
            <person name="Nowrousian M."/>
        </authorList>
    </citation>
    <scope>NUCLEOTIDE SEQUENCE [LARGE SCALE GENOMIC DNA]</scope>
    <source>
        <strain evidence="2">CBS 100304</strain>
        <tissue evidence="1">Vegetative mycelium</tissue>
    </source>
</reference>
<keyword evidence="2" id="KW-1185">Reference proteome</keyword>
<name>U4LTY2_PYROM</name>
<gene>
    <name evidence="1" type="ORF">PCON_10319</name>
</gene>
<proteinExistence type="predicted"/>
<sequence>MRLHTEAGIEASGPCVGRNGGAIHHLGLGAVCGGCAGHLFLQDLQFRNLRNGIDIHVPNNTPQLEQLLSRPYSRSELCIKPHSDRKNFKASPYAPSAITPSMDHRKLIQPWNISELDRD</sequence>